<protein>
    <submittedName>
        <fullName evidence="1">Uncharacterized protein</fullName>
    </submittedName>
</protein>
<evidence type="ECO:0000313" key="1">
    <source>
        <dbReference type="EMBL" id="NUU46234.1"/>
    </source>
</evidence>
<dbReference type="Proteomes" id="UP000536441">
    <property type="component" value="Unassembled WGS sequence"/>
</dbReference>
<sequence>MTSGSDLLVVRGGGSPPRSHAVAITPFPEYNPVDDGYCDAVMAGLGVRGVDAEDKDSLILTRSVAWIG</sequence>
<organism evidence="1 2">
    <name type="scientific">Sphingomonas zeae</name>
    <dbReference type="NCBI Taxonomy" id="1646122"/>
    <lineage>
        <taxon>Bacteria</taxon>
        <taxon>Pseudomonadati</taxon>
        <taxon>Pseudomonadota</taxon>
        <taxon>Alphaproteobacteria</taxon>
        <taxon>Sphingomonadales</taxon>
        <taxon>Sphingomonadaceae</taxon>
        <taxon>Sphingomonas</taxon>
    </lineage>
</organism>
<evidence type="ECO:0000313" key="2">
    <source>
        <dbReference type="Proteomes" id="UP000536441"/>
    </source>
</evidence>
<dbReference type="EMBL" id="JABMCH010000055">
    <property type="protein sequence ID" value="NUU46234.1"/>
    <property type="molecule type" value="Genomic_DNA"/>
</dbReference>
<dbReference type="RefSeq" id="WP_175311005.1">
    <property type="nucleotide sequence ID" value="NZ_CBCRYR010000070.1"/>
</dbReference>
<name>A0A7Y6EEI0_9SPHN</name>
<keyword evidence="2" id="KW-1185">Reference proteome</keyword>
<reference evidence="1 2" key="1">
    <citation type="submission" date="2020-05" db="EMBL/GenBank/DDBJ databases">
        <title>Genome Sequencing of Type Strains.</title>
        <authorList>
            <person name="Lemaire J.F."/>
            <person name="Inderbitzin P."/>
            <person name="Gregorio O.A."/>
            <person name="Collins S.B."/>
            <person name="Wespe N."/>
            <person name="Knight-Connoni V."/>
        </authorList>
    </citation>
    <scope>NUCLEOTIDE SEQUENCE [LARGE SCALE GENOMIC DNA]</scope>
    <source>
        <strain evidence="1 2">DSM 100049</strain>
    </source>
</reference>
<dbReference type="AlphaFoldDB" id="A0A7Y6EEI0"/>
<accession>A0A7Y6EEI0</accession>
<proteinExistence type="predicted"/>
<comment type="caution">
    <text evidence="1">The sequence shown here is derived from an EMBL/GenBank/DDBJ whole genome shotgun (WGS) entry which is preliminary data.</text>
</comment>
<gene>
    <name evidence="1" type="ORF">HP438_04500</name>
</gene>